<dbReference type="PaxDb" id="73239-Q7RPH0"/>
<feature type="transmembrane region" description="Helical" evidence="1">
    <location>
        <begin position="74"/>
        <end position="91"/>
    </location>
</feature>
<accession>Q7RPH0</accession>
<dbReference type="KEGG" id="pyo:PY17X_1458000"/>
<reference evidence="2 3" key="1">
    <citation type="journal article" date="2002" name="Nature">
        <title>Genome sequence and comparative analysis of the model rodent malaria parasite Plasmodium yoelii yoelii.</title>
        <authorList>
            <person name="Carlton J.M."/>
            <person name="Angiuoli S.V."/>
            <person name="Suh B.B."/>
            <person name="Kooij T.W."/>
            <person name="Pertea M."/>
            <person name="Silva J.C."/>
            <person name="Ermolaeva M.D."/>
            <person name="Allen J.E."/>
            <person name="Selengut J.D."/>
            <person name="Koo H.L."/>
            <person name="Peterson J.D."/>
            <person name="Pop M."/>
            <person name="Kosack D.S."/>
            <person name="Shumway M.F."/>
            <person name="Bidwell S.L."/>
            <person name="Shallom S.J."/>
            <person name="van Aken S.E."/>
            <person name="Riedmuller S.B."/>
            <person name="Feldblyum T.V."/>
            <person name="Cho J.K."/>
            <person name="Quackenbush J."/>
            <person name="Sedegah M."/>
            <person name="Shoaibi A."/>
            <person name="Cummings L.M."/>
            <person name="Florens L."/>
            <person name="Yates J.R."/>
            <person name="Raine J.D."/>
            <person name="Sinden R.E."/>
            <person name="Harris M.A."/>
            <person name="Cunningham D.A."/>
            <person name="Preiser P.R."/>
            <person name="Bergman L.W."/>
            <person name="Vaidya A.B."/>
            <person name="van Lin L.H."/>
            <person name="Janse C.J."/>
            <person name="Waters A.P."/>
            <person name="Smith H.O."/>
            <person name="White O.R."/>
            <person name="Salzberg S.L."/>
            <person name="Venter J.C."/>
            <person name="Fraser C.M."/>
            <person name="Hoffman S.L."/>
            <person name="Gardner M.J."/>
            <person name="Carucci D.J."/>
        </authorList>
    </citation>
    <scope>NUCLEOTIDE SEQUENCE [LARGE SCALE GENOMIC DNA]</scope>
    <source>
        <strain evidence="2 3">17XNL</strain>
    </source>
</reference>
<evidence type="ECO:0000313" key="2">
    <source>
        <dbReference type="EMBL" id="EAA20826.1"/>
    </source>
</evidence>
<comment type="caution">
    <text evidence="2">The sequence shown here is derived from an EMBL/GenBank/DDBJ whole genome shotgun (WGS) entry which is preliminary data.</text>
</comment>
<keyword evidence="1" id="KW-0472">Membrane</keyword>
<dbReference type="Proteomes" id="UP000008553">
    <property type="component" value="Unassembled WGS sequence"/>
</dbReference>
<organism evidence="2 3">
    <name type="scientific">Plasmodium yoelii yoelii</name>
    <dbReference type="NCBI Taxonomy" id="73239"/>
    <lineage>
        <taxon>Eukaryota</taxon>
        <taxon>Sar</taxon>
        <taxon>Alveolata</taxon>
        <taxon>Apicomplexa</taxon>
        <taxon>Aconoidasida</taxon>
        <taxon>Haemosporida</taxon>
        <taxon>Plasmodiidae</taxon>
        <taxon>Plasmodium</taxon>
        <taxon>Plasmodium (Vinckeia)</taxon>
    </lineage>
</organism>
<gene>
    <name evidence="2" type="ORF">PY01489</name>
</gene>
<dbReference type="SUPFAM" id="SSF46579">
    <property type="entry name" value="Prefoldin"/>
    <property type="match status" value="1"/>
</dbReference>
<sequence length="97" mass="11484">MVNKFDTVNRKEEDIIKKLNYKNINDVRIHELNSVKSNRRIYLKKGSMFFLSSKEEALKSLNDASIGNNCNNNIFHYFLSLFAIIFILFHIKKEINE</sequence>
<proteinExistence type="predicted"/>
<dbReference type="InParanoid" id="Q7RPH0"/>
<keyword evidence="3" id="KW-1185">Reference proteome</keyword>
<name>Q7RPH0_PLAYO</name>
<evidence type="ECO:0000313" key="3">
    <source>
        <dbReference type="Proteomes" id="UP000008553"/>
    </source>
</evidence>
<keyword evidence="1" id="KW-0812">Transmembrane</keyword>
<dbReference type="EMBL" id="AABL01000397">
    <property type="protein sequence ID" value="EAA20826.1"/>
    <property type="molecule type" value="Genomic_DNA"/>
</dbReference>
<dbReference type="FunCoup" id="Q7RPH0">
    <property type="interactions" value="754"/>
</dbReference>
<protein>
    <submittedName>
        <fullName evidence="2">Uncharacterized protein</fullName>
    </submittedName>
</protein>
<dbReference type="AlphaFoldDB" id="Q7RPH0"/>
<evidence type="ECO:0000256" key="1">
    <source>
        <dbReference type="SAM" id="Phobius"/>
    </source>
</evidence>
<keyword evidence="1" id="KW-1133">Transmembrane helix</keyword>